<name>A0ABD4X893_9RHOB</name>
<protein>
    <submittedName>
        <fullName evidence="1">Uncharacterized protein</fullName>
    </submittedName>
</protein>
<reference evidence="1 2" key="1">
    <citation type="submission" date="2023-02" db="EMBL/GenBank/DDBJ databases">
        <title>Population genomics of bacteria associated with diatom.</title>
        <authorList>
            <person name="Xie J."/>
            <person name="Wang H."/>
        </authorList>
    </citation>
    <scope>NUCLEOTIDE SEQUENCE [LARGE SCALE GENOMIC DNA]</scope>
    <source>
        <strain evidence="1 2">PT47_8</strain>
    </source>
</reference>
<organism evidence="1 2">
    <name type="scientific">Phaeobacter gallaeciensis</name>
    <dbReference type="NCBI Taxonomy" id="60890"/>
    <lineage>
        <taxon>Bacteria</taxon>
        <taxon>Pseudomonadati</taxon>
        <taxon>Pseudomonadota</taxon>
        <taxon>Alphaproteobacteria</taxon>
        <taxon>Rhodobacterales</taxon>
        <taxon>Roseobacteraceae</taxon>
        <taxon>Phaeobacter</taxon>
    </lineage>
</organism>
<sequence>MDLVKMSSDREMSGAYIVAEAFLEQAGATGVGLSSFIYQVLSFLL</sequence>
<gene>
    <name evidence="1" type="ORF">PXK24_06440</name>
</gene>
<dbReference type="RefSeq" id="WP_274839441.1">
    <property type="nucleotide sequence ID" value="NZ_JARCIZ010000002.1"/>
</dbReference>
<proteinExistence type="predicted"/>
<accession>A0ABD4X893</accession>
<dbReference type="EMBL" id="JARCJK010000002">
    <property type="protein sequence ID" value="MDE4165324.1"/>
    <property type="molecule type" value="Genomic_DNA"/>
</dbReference>
<comment type="caution">
    <text evidence="1">The sequence shown here is derived from an EMBL/GenBank/DDBJ whole genome shotgun (WGS) entry which is preliminary data.</text>
</comment>
<dbReference type="AlphaFoldDB" id="A0ABD4X893"/>
<evidence type="ECO:0000313" key="1">
    <source>
        <dbReference type="EMBL" id="MDE4165324.1"/>
    </source>
</evidence>
<dbReference type="Proteomes" id="UP001218364">
    <property type="component" value="Unassembled WGS sequence"/>
</dbReference>
<evidence type="ECO:0000313" key="2">
    <source>
        <dbReference type="Proteomes" id="UP001218364"/>
    </source>
</evidence>